<reference evidence="3" key="2">
    <citation type="journal article" date="2023" name="BMC Genomics">
        <title>Pest status, molecular evolution, and epigenetic factors derived from the genome assembly of Frankliniella fusca, a thysanopteran phytovirus vector.</title>
        <authorList>
            <person name="Catto M.A."/>
            <person name="Labadie P.E."/>
            <person name="Jacobson A.L."/>
            <person name="Kennedy G.G."/>
            <person name="Srinivasan R."/>
            <person name="Hunt B.G."/>
        </authorList>
    </citation>
    <scope>NUCLEOTIDE SEQUENCE</scope>
    <source>
        <strain evidence="3">PL_HMW_Pooled</strain>
    </source>
</reference>
<dbReference type="GO" id="GO:0044325">
    <property type="term" value="F:transmembrane transporter binding"/>
    <property type="evidence" value="ECO:0007669"/>
    <property type="project" value="TreeGrafter"/>
</dbReference>
<dbReference type="PROSITE" id="PS50106">
    <property type="entry name" value="PDZ"/>
    <property type="match status" value="1"/>
</dbReference>
<feature type="region of interest" description="Disordered" evidence="1">
    <location>
        <begin position="285"/>
        <end position="313"/>
    </location>
</feature>
<dbReference type="CDD" id="cd06714">
    <property type="entry name" value="PDZ_RIM-like"/>
    <property type="match status" value="1"/>
</dbReference>
<feature type="compositionally biased region" description="Basic residues" evidence="1">
    <location>
        <begin position="209"/>
        <end position="224"/>
    </location>
</feature>
<feature type="compositionally biased region" description="Gly residues" evidence="1">
    <location>
        <begin position="104"/>
        <end position="121"/>
    </location>
</feature>
<dbReference type="PANTHER" id="PTHR12157">
    <property type="entry name" value="REGULATING SYNAPTIC MEMBRANE EXOCYTOSIS PROTEIN"/>
    <property type="match status" value="1"/>
</dbReference>
<dbReference type="GO" id="GO:0048167">
    <property type="term" value="P:regulation of synaptic plasticity"/>
    <property type="evidence" value="ECO:0007669"/>
    <property type="project" value="TreeGrafter"/>
</dbReference>
<dbReference type="PANTHER" id="PTHR12157:SF24">
    <property type="entry name" value="FIFE, ISOFORM D"/>
    <property type="match status" value="1"/>
</dbReference>
<comment type="caution">
    <text evidence="3">The sequence shown here is derived from an EMBL/GenBank/DDBJ whole genome shotgun (WGS) entry which is preliminary data.</text>
</comment>
<evidence type="ECO:0000313" key="3">
    <source>
        <dbReference type="EMBL" id="KAK3914177.1"/>
    </source>
</evidence>
<dbReference type="Pfam" id="PF00595">
    <property type="entry name" value="PDZ"/>
    <property type="match status" value="1"/>
</dbReference>
<dbReference type="GO" id="GO:0042391">
    <property type="term" value="P:regulation of membrane potential"/>
    <property type="evidence" value="ECO:0007669"/>
    <property type="project" value="TreeGrafter"/>
</dbReference>
<evidence type="ECO:0000256" key="1">
    <source>
        <dbReference type="SAM" id="MobiDB-lite"/>
    </source>
</evidence>
<proteinExistence type="predicted"/>
<name>A0AAE1H3L7_9NEOP</name>
<keyword evidence="4" id="KW-1185">Reference proteome</keyword>
<protein>
    <submittedName>
        <fullName evidence="3">Protein piccolo</fullName>
    </submittedName>
</protein>
<feature type="region of interest" description="Disordered" evidence="1">
    <location>
        <begin position="666"/>
        <end position="687"/>
    </location>
</feature>
<organism evidence="3 4">
    <name type="scientific">Frankliniella fusca</name>
    <dbReference type="NCBI Taxonomy" id="407009"/>
    <lineage>
        <taxon>Eukaryota</taxon>
        <taxon>Metazoa</taxon>
        <taxon>Ecdysozoa</taxon>
        <taxon>Arthropoda</taxon>
        <taxon>Hexapoda</taxon>
        <taxon>Insecta</taxon>
        <taxon>Pterygota</taxon>
        <taxon>Neoptera</taxon>
        <taxon>Paraneoptera</taxon>
        <taxon>Thysanoptera</taxon>
        <taxon>Terebrantia</taxon>
        <taxon>Thripoidea</taxon>
        <taxon>Thripidae</taxon>
        <taxon>Frankliniella</taxon>
    </lineage>
</organism>
<dbReference type="FunFam" id="2.30.42.10:FF:000204">
    <property type="entry name" value="Fife, isoform B"/>
    <property type="match status" value="1"/>
</dbReference>
<feature type="non-terminal residue" evidence="3">
    <location>
        <position position="687"/>
    </location>
</feature>
<feature type="compositionally biased region" description="Basic and acidic residues" evidence="1">
    <location>
        <begin position="157"/>
        <end position="167"/>
    </location>
</feature>
<dbReference type="InterPro" id="IPR039032">
    <property type="entry name" value="Rim-like"/>
</dbReference>
<dbReference type="InterPro" id="IPR001478">
    <property type="entry name" value="PDZ"/>
</dbReference>
<dbReference type="InterPro" id="IPR036034">
    <property type="entry name" value="PDZ_sf"/>
</dbReference>
<dbReference type="SUPFAM" id="SSF50156">
    <property type="entry name" value="PDZ domain-like"/>
    <property type="match status" value="1"/>
</dbReference>
<feature type="compositionally biased region" description="Low complexity" evidence="1">
    <location>
        <begin position="180"/>
        <end position="196"/>
    </location>
</feature>
<gene>
    <name evidence="3" type="ORF">KUF71_023590</name>
</gene>
<dbReference type="GO" id="GO:0031267">
    <property type="term" value="F:small GTPase binding"/>
    <property type="evidence" value="ECO:0007669"/>
    <property type="project" value="InterPro"/>
</dbReference>
<dbReference type="Gene3D" id="2.30.42.10">
    <property type="match status" value="1"/>
</dbReference>
<dbReference type="EMBL" id="JAHWGI010000356">
    <property type="protein sequence ID" value="KAK3914177.1"/>
    <property type="molecule type" value="Genomic_DNA"/>
</dbReference>
<dbReference type="GO" id="GO:0050806">
    <property type="term" value="P:positive regulation of synaptic transmission"/>
    <property type="evidence" value="ECO:0007669"/>
    <property type="project" value="TreeGrafter"/>
</dbReference>
<dbReference type="InterPro" id="IPR011011">
    <property type="entry name" value="Znf_FYVE_PHD"/>
</dbReference>
<dbReference type="Proteomes" id="UP001219518">
    <property type="component" value="Unassembled WGS sequence"/>
</dbReference>
<feature type="domain" description="PDZ" evidence="2">
    <location>
        <begin position="537"/>
        <end position="628"/>
    </location>
</feature>
<sequence length="687" mass="72083">KEPGKPPCRTGACRVCLKSLKPEDVIRVCGECHFKVCEDCASYTKQEDLADDAWRCSICRRKLQSRAQVAAQDSMETSLELPVVESLQRRHSDVKLGGSSSLTPGGGPGGGGGGGGGGLGAGLAPPRSPELRRHSDVSPASLKELEKVKIHVAGSRRGSEWDPDGRQQKRGVSPGGGGSRAPSPQNPGAAGQQPGGQDDGDPGEEWRRRAAHGAAGRRRSRVQKQHSYDDEIKAGGAPGGPGGAGEVGLGLPAQLPRRASAYDVYQTGGALSPQAMAAALQAAARGGAPGGAGAGPADPSGRRSSFRKPADDAAETNFALQLKGWRENMENFCGSKPPEGGCGSRQAQGFYPLWQPTASVFHGNRRFADCDPIAQFDRFDPRTTIGLPLEVRAVSRALDFLIPVSEALPQRADGPDTIQVAPEEERRTRRRGSQLPDINKIRAAAKAGAVGVAGPEGVGVVPLGGGPLGGGVPAVAHPHRAVVPGMVAVPPAVEDVQDAERMRRQTSVTDGEAIKIVIHDVDSEPNFGARGGASKRRVVLRRDPSDKAHRTRGFGMRVVGGKSGPDGRLFAYIVWTVPGGPAEKGGLQQGDKVLEWGGVPLTDRSFEEVCSVMDRTGDVAELLVEHCSDLRMCDFLDDPAGYSSGPRKSGQGEQLGLSLGELRLVSDAETEKAPASPTRRKLPKTPV</sequence>
<dbReference type="SMART" id="SM00228">
    <property type="entry name" value="PDZ"/>
    <property type="match status" value="1"/>
</dbReference>
<feature type="region of interest" description="Disordered" evidence="1">
    <location>
        <begin position="90"/>
        <end position="251"/>
    </location>
</feature>
<reference evidence="3" key="1">
    <citation type="submission" date="2021-07" db="EMBL/GenBank/DDBJ databases">
        <authorList>
            <person name="Catto M.A."/>
            <person name="Jacobson A."/>
            <person name="Kennedy G."/>
            <person name="Labadie P."/>
            <person name="Hunt B.G."/>
            <person name="Srinivasan R."/>
        </authorList>
    </citation>
    <scope>NUCLEOTIDE SEQUENCE</scope>
    <source>
        <strain evidence="3">PL_HMW_Pooled</strain>
        <tissue evidence="3">Head</tissue>
    </source>
</reference>
<accession>A0AAE1H3L7</accession>
<evidence type="ECO:0000313" key="4">
    <source>
        <dbReference type="Proteomes" id="UP001219518"/>
    </source>
</evidence>
<dbReference type="Gene3D" id="3.30.40.10">
    <property type="entry name" value="Zinc/RING finger domain, C3HC4 (zinc finger)"/>
    <property type="match status" value="1"/>
</dbReference>
<dbReference type="InterPro" id="IPR013083">
    <property type="entry name" value="Znf_RING/FYVE/PHD"/>
</dbReference>
<evidence type="ECO:0000259" key="2">
    <source>
        <dbReference type="PROSITE" id="PS50106"/>
    </source>
</evidence>
<dbReference type="AlphaFoldDB" id="A0AAE1H3L7"/>
<feature type="compositionally biased region" description="Gly residues" evidence="1">
    <location>
        <begin position="236"/>
        <end position="248"/>
    </location>
</feature>
<feature type="compositionally biased region" description="Basic residues" evidence="1">
    <location>
        <begin position="678"/>
        <end position="687"/>
    </location>
</feature>
<dbReference type="GO" id="GO:0048788">
    <property type="term" value="C:cytoskeleton of presynaptic active zone"/>
    <property type="evidence" value="ECO:0007669"/>
    <property type="project" value="TreeGrafter"/>
</dbReference>
<dbReference type="SUPFAM" id="SSF57903">
    <property type="entry name" value="FYVE/PHD zinc finger"/>
    <property type="match status" value="1"/>
</dbReference>
<dbReference type="GO" id="GO:0048791">
    <property type="term" value="P:calcium ion-regulated exocytosis of neurotransmitter"/>
    <property type="evidence" value="ECO:0007669"/>
    <property type="project" value="TreeGrafter"/>
</dbReference>
<dbReference type="GO" id="GO:0042734">
    <property type="term" value="C:presynaptic membrane"/>
    <property type="evidence" value="ECO:0007669"/>
    <property type="project" value="TreeGrafter"/>
</dbReference>